<reference evidence="1" key="1">
    <citation type="submission" date="2014-09" db="EMBL/GenBank/DDBJ databases">
        <authorList>
            <person name="Magalhaes I.L.F."/>
            <person name="Oliveira U."/>
            <person name="Santos F.R."/>
            <person name="Vidigal T.H.D.A."/>
            <person name="Brescovit A.D."/>
            <person name="Santos A.J."/>
        </authorList>
    </citation>
    <scope>NUCLEOTIDE SEQUENCE</scope>
    <source>
        <tissue evidence="1">Shoot tissue taken approximately 20 cm above the soil surface</tissue>
    </source>
</reference>
<name>A0A0A9HDM7_ARUDO</name>
<dbReference type="AlphaFoldDB" id="A0A0A9HDM7"/>
<evidence type="ECO:0000313" key="1">
    <source>
        <dbReference type="EMBL" id="JAE33919.1"/>
    </source>
</evidence>
<organism evidence="1">
    <name type="scientific">Arundo donax</name>
    <name type="common">Giant reed</name>
    <name type="synonym">Donax arundinaceus</name>
    <dbReference type="NCBI Taxonomy" id="35708"/>
    <lineage>
        <taxon>Eukaryota</taxon>
        <taxon>Viridiplantae</taxon>
        <taxon>Streptophyta</taxon>
        <taxon>Embryophyta</taxon>
        <taxon>Tracheophyta</taxon>
        <taxon>Spermatophyta</taxon>
        <taxon>Magnoliopsida</taxon>
        <taxon>Liliopsida</taxon>
        <taxon>Poales</taxon>
        <taxon>Poaceae</taxon>
        <taxon>PACMAD clade</taxon>
        <taxon>Arundinoideae</taxon>
        <taxon>Arundineae</taxon>
        <taxon>Arundo</taxon>
    </lineage>
</organism>
<sequence>MCTTGIHSNVTIVIRQLCHGRNVLQCKEHDMRVTTISMVKLNWLPEDIRSTTMVHET</sequence>
<reference evidence="1" key="2">
    <citation type="journal article" date="2015" name="Data Brief">
        <title>Shoot transcriptome of the giant reed, Arundo donax.</title>
        <authorList>
            <person name="Barrero R.A."/>
            <person name="Guerrero F.D."/>
            <person name="Moolhuijzen P."/>
            <person name="Goolsby J.A."/>
            <person name="Tidwell J."/>
            <person name="Bellgard S.E."/>
            <person name="Bellgard M.I."/>
        </authorList>
    </citation>
    <scope>NUCLEOTIDE SEQUENCE</scope>
    <source>
        <tissue evidence="1">Shoot tissue taken approximately 20 cm above the soil surface</tissue>
    </source>
</reference>
<proteinExistence type="predicted"/>
<protein>
    <submittedName>
        <fullName evidence="1">Uncharacterized protein</fullName>
    </submittedName>
</protein>
<dbReference type="EMBL" id="GBRH01163977">
    <property type="protein sequence ID" value="JAE33919.1"/>
    <property type="molecule type" value="Transcribed_RNA"/>
</dbReference>
<accession>A0A0A9HDM7</accession>